<comment type="caution">
    <text evidence="2">The sequence shown here is derived from an EMBL/GenBank/DDBJ whole genome shotgun (WGS) entry which is preliminary data.</text>
</comment>
<dbReference type="Proteomes" id="UP001157914">
    <property type="component" value="Unassembled WGS sequence"/>
</dbReference>
<dbReference type="InterPro" id="IPR036249">
    <property type="entry name" value="Thioredoxin-like_sf"/>
</dbReference>
<evidence type="ECO:0000313" key="3">
    <source>
        <dbReference type="Proteomes" id="UP001157914"/>
    </source>
</evidence>
<dbReference type="EMBL" id="FXTT01000004">
    <property type="protein sequence ID" value="SMP28999.1"/>
    <property type="molecule type" value="Genomic_DNA"/>
</dbReference>
<gene>
    <name evidence="2" type="ORF">SAMN06265374_3042</name>
</gene>
<dbReference type="Pfam" id="PF00578">
    <property type="entry name" value="AhpC-TSA"/>
    <property type="match status" value="1"/>
</dbReference>
<dbReference type="SUPFAM" id="SSF52833">
    <property type="entry name" value="Thioredoxin-like"/>
    <property type="match status" value="1"/>
</dbReference>
<evidence type="ECO:0000313" key="2">
    <source>
        <dbReference type="EMBL" id="SMP28999.1"/>
    </source>
</evidence>
<feature type="domain" description="Thioredoxin" evidence="1">
    <location>
        <begin position="9"/>
        <end position="161"/>
    </location>
</feature>
<dbReference type="InterPro" id="IPR013766">
    <property type="entry name" value="Thioredoxin_domain"/>
</dbReference>
<dbReference type="InterPro" id="IPR047262">
    <property type="entry name" value="PRX-like1"/>
</dbReference>
<name>A0ABY1P8Z1_9HYPH</name>
<proteinExistence type="predicted"/>
<dbReference type="InterPro" id="IPR000866">
    <property type="entry name" value="AhpC/TSA"/>
</dbReference>
<organism evidence="2 3">
    <name type="scientific">Roseibium denhamense</name>
    <dbReference type="NCBI Taxonomy" id="76305"/>
    <lineage>
        <taxon>Bacteria</taxon>
        <taxon>Pseudomonadati</taxon>
        <taxon>Pseudomonadota</taxon>
        <taxon>Alphaproteobacteria</taxon>
        <taxon>Hyphomicrobiales</taxon>
        <taxon>Stappiaceae</taxon>
        <taxon>Roseibium</taxon>
    </lineage>
</organism>
<reference evidence="2 3" key="1">
    <citation type="submission" date="2017-05" db="EMBL/GenBank/DDBJ databases">
        <authorList>
            <person name="Varghese N."/>
            <person name="Submissions S."/>
        </authorList>
    </citation>
    <scope>NUCLEOTIDE SEQUENCE [LARGE SCALE GENOMIC DNA]</scope>
    <source>
        <strain evidence="2 3">DSM 15949</strain>
    </source>
</reference>
<dbReference type="RefSeq" id="WP_155193216.1">
    <property type="nucleotide sequence ID" value="NZ_BAAAEA010000004.1"/>
</dbReference>
<protein>
    <submittedName>
        <fullName evidence="2">AhpC/TSA family protein</fullName>
    </submittedName>
</protein>
<accession>A0ABY1P8Z1</accession>
<dbReference type="CDD" id="cd02969">
    <property type="entry name" value="PRX_like1"/>
    <property type="match status" value="1"/>
</dbReference>
<dbReference type="PANTHER" id="PTHR43640:SF1">
    <property type="entry name" value="THIOREDOXIN-DEPENDENT PEROXIREDOXIN"/>
    <property type="match status" value="1"/>
</dbReference>
<sequence>MPALDTPICDFGWKAPDFTLKDPQGRAVTLSETASGKKAVLIAFICNHCPYVKAIADRLADDARVLQEAGIAVIAVMSNDYRAYPADSPDNMTAFAKAHKFPFPYLIDEDQSVAKAYDAVCTPDFFGLNKDLELQYRGRLDDARMGDASNRTAELVNAMRQIAETGQGPTHQVPSMGCSIKWASA</sequence>
<keyword evidence="3" id="KW-1185">Reference proteome</keyword>
<dbReference type="PROSITE" id="PS51352">
    <property type="entry name" value="THIOREDOXIN_2"/>
    <property type="match status" value="1"/>
</dbReference>
<evidence type="ECO:0000259" key="1">
    <source>
        <dbReference type="PROSITE" id="PS51352"/>
    </source>
</evidence>
<dbReference type="Gene3D" id="3.40.30.10">
    <property type="entry name" value="Glutaredoxin"/>
    <property type="match status" value="1"/>
</dbReference>
<dbReference type="PANTHER" id="PTHR43640">
    <property type="entry name" value="OS07G0260300 PROTEIN"/>
    <property type="match status" value="1"/>
</dbReference>